<sequence>MKAGTHLLLFFIVLSSLGSADISRVPLTPPPDPVDDRFSRAVVTGGCRPGRGTDWLDRGKVGVGETCRWLGGSIDDSLGCSCL</sequence>
<keyword evidence="2" id="KW-1185">Reference proteome</keyword>
<gene>
    <name evidence="1" type="primary">WBGene00281928</name>
</gene>
<proteinExistence type="predicted"/>
<organism evidence="1 2">
    <name type="scientific">Pristionchus pacificus</name>
    <name type="common">Parasitic nematode worm</name>
    <dbReference type="NCBI Taxonomy" id="54126"/>
    <lineage>
        <taxon>Eukaryota</taxon>
        <taxon>Metazoa</taxon>
        <taxon>Ecdysozoa</taxon>
        <taxon>Nematoda</taxon>
        <taxon>Chromadorea</taxon>
        <taxon>Rhabditida</taxon>
        <taxon>Rhabditina</taxon>
        <taxon>Diplogasteromorpha</taxon>
        <taxon>Diplogasteroidea</taxon>
        <taxon>Neodiplogasteridae</taxon>
        <taxon>Pristionchus</taxon>
    </lineage>
</organism>
<name>A0A2A6C8J1_PRIPA</name>
<reference evidence="2" key="1">
    <citation type="journal article" date="2008" name="Nat. Genet.">
        <title>The Pristionchus pacificus genome provides a unique perspective on nematode lifestyle and parasitism.</title>
        <authorList>
            <person name="Dieterich C."/>
            <person name="Clifton S.W."/>
            <person name="Schuster L.N."/>
            <person name="Chinwalla A."/>
            <person name="Delehaunty K."/>
            <person name="Dinkelacker I."/>
            <person name="Fulton L."/>
            <person name="Fulton R."/>
            <person name="Godfrey J."/>
            <person name="Minx P."/>
            <person name="Mitreva M."/>
            <person name="Roeseler W."/>
            <person name="Tian H."/>
            <person name="Witte H."/>
            <person name="Yang S.P."/>
            <person name="Wilson R.K."/>
            <person name="Sommer R.J."/>
        </authorList>
    </citation>
    <scope>NUCLEOTIDE SEQUENCE [LARGE SCALE GENOMIC DNA]</scope>
    <source>
        <strain evidence="2">PS312</strain>
    </source>
</reference>
<dbReference type="Proteomes" id="UP000005239">
    <property type="component" value="Unassembled WGS sequence"/>
</dbReference>
<evidence type="ECO:0000313" key="2">
    <source>
        <dbReference type="Proteomes" id="UP000005239"/>
    </source>
</evidence>
<protein>
    <submittedName>
        <fullName evidence="1">Uncharacterized protein</fullName>
    </submittedName>
</protein>
<reference evidence="1" key="2">
    <citation type="submission" date="2022-06" db="UniProtKB">
        <authorList>
            <consortium name="EnsemblMetazoa"/>
        </authorList>
    </citation>
    <scope>IDENTIFICATION</scope>
    <source>
        <strain evidence="1">PS312</strain>
    </source>
</reference>
<accession>A0A8R1Z348</accession>
<dbReference type="EnsemblMetazoa" id="PPA43559.1">
    <property type="protein sequence ID" value="PPA43559.1"/>
    <property type="gene ID" value="WBGene00281928"/>
</dbReference>
<accession>A0A2A6C8J1</accession>
<dbReference type="AlphaFoldDB" id="A0A2A6C8J1"/>
<evidence type="ECO:0000313" key="1">
    <source>
        <dbReference type="EnsemblMetazoa" id="PPA43559.1"/>
    </source>
</evidence>